<gene>
    <name evidence="1" type="ORF">BEN49_09775</name>
</gene>
<evidence type="ECO:0000313" key="2">
    <source>
        <dbReference type="Proteomes" id="UP000177506"/>
    </source>
</evidence>
<reference evidence="1 2" key="1">
    <citation type="submission" date="2016-08" db="EMBL/GenBank/DDBJ databases">
        <title>Hymenobacter coccineus sp. nov., Hymenobacter lapidarius sp. nov. and Hymenobacter glacialis sp. nov., isolated from Antarctic soil.</title>
        <authorList>
            <person name="Sedlacek I."/>
            <person name="Kralova S."/>
            <person name="Kyrova K."/>
            <person name="Maslanova I."/>
            <person name="Stankova E."/>
            <person name="Vrbovska V."/>
            <person name="Nemec M."/>
            <person name="Bartak M."/>
            <person name="Svec P."/>
            <person name="Busse H.-J."/>
            <person name="Pantucek R."/>
        </authorList>
    </citation>
    <scope>NUCLEOTIDE SEQUENCE [LARGE SCALE GENOMIC DNA]</scope>
    <source>
        <strain evidence="1 2">CCM 8649</strain>
    </source>
</reference>
<dbReference type="InterPro" id="IPR029068">
    <property type="entry name" value="Glyas_Bleomycin-R_OHBP_Dase"/>
</dbReference>
<comment type="caution">
    <text evidence="1">The sequence shown here is derived from an EMBL/GenBank/DDBJ whole genome shotgun (WGS) entry which is preliminary data.</text>
</comment>
<proteinExistence type="predicted"/>
<dbReference type="EMBL" id="MDZA01000311">
    <property type="protein sequence ID" value="OGX89143.1"/>
    <property type="molecule type" value="Genomic_DNA"/>
</dbReference>
<dbReference type="OrthoDB" id="66829at2"/>
<dbReference type="Gene3D" id="3.10.180.10">
    <property type="entry name" value="2,3-Dihydroxybiphenyl 1,2-Dioxygenase, domain 1"/>
    <property type="match status" value="1"/>
</dbReference>
<dbReference type="AlphaFoldDB" id="A0A1G1TE41"/>
<sequence>MALTKLIPNIFYADLTVGRALFEQGLGFALRYEELGGAQPFCILGKDAVELHLVENAALAALDRPQIRLETDDIHALFAEVQRAAPGLLHPNGNRVTQKPWGLLEFALLDASQVCVIVQQPA</sequence>
<keyword evidence="2" id="KW-1185">Reference proteome</keyword>
<evidence type="ECO:0008006" key="3">
    <source>
        <dbReference type="Google" id="ProtNLM"/>
    </source>
</evidence>
<protein>
    <recommendedName>
        <fullName evidence="3">Bleomycin resistance protein</fullName>
    </recommendedName>
</protein>
<organism evidence="1 2">
    <name type="scientific">Hymenobacter coccineus</name>
    <dbReference type="NCBI Taxonomy" id="1908235"/>
    <lineage>
        <taxon>Bacteria</taxon>
        <taxon>Pseudomonadati</taxon>
        <taxon>Bacteroidota</taxon>
        <taxon>Cytophagia</taxon>
        <taxon>Cytophagales</taxon>
        <taxon>Hymenobacteraceae</taxon>
        <taxon>Hymenobacter</taxon>
    </lineage>
</organism>
<name>A0A1G1TE41_9BACT</name>
<dbReference type="RefSeq" id="WP_070745095.1">
    <property type="nucleotide sequence ID" value="NZ_MDZA01000311.1"/>
</dbReference>
<dbReference type="Proteomes" id="UP000177506">
    <property type="component" value="Unassembled WGS sequence"/>
</dbReference>
<dbReference type="SUPFAM" id="SSF54593">
    <property type="entry name" value="Glyoxalase/Bleomycin resistance protein/Dihydroxybiphenyl dioxygenase"/>
    <property type="match status" value="1"/>
</dbReference>
<evidence type="ECO:0000313" key="1">
    <source>
        <dbReference type="EMBL" id="OGX89143.1"/>
    </source>
</evidence>
<accession>A0A1G1TE41</accession>